<reference evidence="1 2" key="1">
    <citation type="journal article" date="2023" name="Mol. Biol. Evol.">
        <title>Genomics of Secondarily Temperate Adaptation in the Only Non-Antarctic Icefish.</title>
        <authorList>
            <person name="Rivera-Colon A.G."/>
            <person name="Rayamajhi N."/>
            <person name="Minhas B.F."/>
            <person name="Madrigal G."/>
            <person name="Bilyk K.T."/>
            <person name="Yoon V."/>
            <person name="Hune M."/>
            <person name="Gregory S."/>
            <person name="Cheng C.H.C."/>
            <person name="Catchen J.M."/>
        </authorList>
    </citation>
    <scope>NUCLEOTIDE SEQUENCE [LARGE SCALE GENOMIC DNA]</scope>
    <source>
        <tissue evidence="1">White muscle</tissue>
    </source>
</reference>
<evidence type="ECO:0000313" key="2">
    <source>
        <dbReference type="Proteomes" id="UP001331515"/>
    </source>
</evidence>
<dbReference type="Proteomes" id="UP001331515">
    <property type="component" value="Unassembled WGS sequence"/>
</dbReference>
<proteinExistence type="predicted"/>
<keyword evidence="2" id="KW-1185">Reference proteome</keyword>
<gene>
    <name evidence="1" type="ORF">CgunFtcFv8_002250</name>
</gene>
<sequence>MLLLVHGGFRTQGAGSGWSVGCEDCCPPSLFRIDTVLPAGSLPFPLFLFFPLDMEIKVPESPSIQQQVEGFHGLPARPTKTHYPRALQLLE</sequence>
<accession>A0AAN8CQL4</accession>
<evidence type="ECO:0000313" key="1">
    <source>
        <dbReference type="EMBL" id="KAK5906378.1"/>
    </source>
</evidence>
<protein>
    <submittedName>
        <fullName evidence="1">Uncharacterized protein</fullName>
    </submittedName>
</protein>
<dbReference type="AlphaFoldDB" id="A0AAN8CQL4"/>
<comment type="caution">
    <text evidence="1">The sequence shown here is derived from an EMBL/GenBank/DDBJ whole genome shotgun (WGS) entry which is preliminary data.</text>
</comment>
<organism evidence="1 2">
    <name type="scientific">Champsocephalus gunnari</name>
    <name type="common">Mackerel icefish</name>
    <dbReference type="NCBI Taxonomy" id="52237"/>
    <lineage>
        <taxon>Eukaryota</taxon>
        <taxon>Metazoa</taxon>
        <taxon>Chordata</taxon>
        <taxon>Craniata</taxon>
        <taxon>Vertebrata</taxon>
        <taxon>Euteleostomi</taxon>
        <taxon>Actinopterygii</taxon>
        <taxon>Neopterygii</taxon>
        <taxon>Teleostei</taxon>
        <taxon>Neoteleostei</taxon>
        <taxon>Acanthomorphata</taxon>
        <taxon>Eupercaria</taxon>
        <taxon>Perciformes</taxon>
        <taxon>Notothenioidei</taxon>
        <taxon>Channichthyidae</taxon>
        <taxon>Champsocephalus</taxon>
    </lineage>
</organism>
<name>A0AAN8CQL4_CHAGU</name>
<dbReference type="EMBL" id="JAURVH010001530">
    <property type="protein sequence ID" value="KAK5906378.1"/>
    <property type="molecule type" value="Genomic_DNA"/>
</dbReference>